<keyword evidence="2" id="KW-1185">Reference proteome</keyword>
<proteinExistence type="predicted"/>
<organism evidence="1 2">
    <name type="scientific">Granulicella arctica</name>
    <dbReference type="NCBI Taxonomy" id="940613"/>
    <lineage>
        <taxon>Bacteria</taxon>
        <taxon>Pseudomonadati</taxon>
        <taxon>Acidobacteriota</taxon>
        <taxon>Terriglobia</taxon>
        <taxon>Terriglobales</taxon>
        <taxon>Acidobacteriaceae</taxon>
        <taxon>Granulicella</taxon>
    </lineage>
</organism>
<dbReference type="EMBL" id="JACCCW010000002">
    <property type="protein sequence ID" value="NYF79602.1"/>
    <property type="molecule type" value="Genomic_DNA"/>
</dbReference>
<comment type="caution">
    <text evidence="1">The sequence shown here is derived from an EMBL/GenBank/DDBJ whole genome shotgun (WGS) entry which is preliminary data.</text>
</comment>
<sequence>MSTALRGKSSIHRSSSFSPKTFRIVDTTVQGLQFGPLICIEYAADAEQHLSVGLLKVGSSVGDFVYLRECLALVDRIGIQQGLEQ</sequence>
<reference evidence="1 2" key="1">
    <citation type="submission" date="2020-07" db="EMBL/GenBank/DDBJ databases">
        <title>Genomic Encyclopedia of Type Strains, Phase IV (KMG-V): Genome sequencing to study the core and pangenomes of soil and plant-associated prokaryotes.</title>
        <authorList>
            <person name="Whitman W."/>
        </authorList>
    </citation>
    <scope>NUCLEOTIDE SEQUENCE [LARGE SCALE GENOMIC DNA]</scope>
    <source>
        <strain evidence="1 2">X4EP2</strain>
    </source>
</reference>
<dbReference type="Proteomes" id="UP000589520">
    <property type="component" value="Unassembled WGS sequence"/>
</dbReference>
<protein>
    <submittedName>
        <fullName evidence="1">Uncharacterized protein</fullName>
    </submittedName>
</protein>
<dbReference type="AlphaFoldDB" id="A0A7Y9TKW7"/>
<name>A0A7Y9TKW7_9BACT</name>
<evidence type="ECO:0000313" key="1">
    <source>
        <dbReference type="EMBL" id="NYF79602.1"/>
    </source>
</evidence>
<evidence type="ECO:0000313" key="2">
    <source>
        <dbReference type="Proteomes" id="UP000589520"/>
    </source>
</evidence>
<gene>
    <name evidence="1" type="ORF">HDF17_001922</name>
</gene>
<accession>A0A7Y9TKW7</accession>